<proteinExistence type="predicted"/>
<evidence type="ECO:0000259" key="1">
    <source>
        <dbReference type="PROSITE" id="PS50879"/>
    </source>
</evidence>
<evidence type="ECO:0000313" key="2">
    <source>
        <dbReference type="EMBL" id="KAK2644850.1"/>
    </source>
</evidence>
<dbReference type="InterPro" id="IPR026960">
    <property type="entry name" value="RVT-Znf"/>
</dbReference>
<dbReference type="AlphaFoldDB" id="A0AAD9WWP1"/>
<dbReference type="Pfam" id="PF13456">
    <property type="entry name" value="RVT_3"/>
    <property type="match status" value="1"/>
</dbReference>
<dbReference type="GO" id="GO:0004523">
    <property type="term" value="F:RNA-DNA hybrid ribonuclease activity"/>
    <property type="evidence" value="ECO:0007669"/>
    <property type="project" value="InterPro"/>
</dbReference>
<gene>
    <name evidence="2" type="ORF">Ddye_020045</name>
</gene>
<dbReference type="EMBL" id="JANJYI010000006">
    <property type="protein sequence ID" value="KAK2644850.1"/>
    <property type="molecule type" value="Genomic_DNA"/>
</dbReference>
<protein>
    <recommendedName>
        <fullName evidence="1">RNase H type-1 domain-containing protein</fullName>
    </recommendedName>
</protein>
<dbReference type="InterPro" id="IPR036397">
    <property type="entry name" value="RNaseH_sf"/>
</dbReference>
<comment type="caution">
    <text evidence="2">The sequence shown here is derived from an EMBL/GenBank/DDBJ whole genome shotgun (WGS) entry which is preliminary data.</text>
</comment>
<dbReference type="PANTHER" id="PTHR33116:SF78">
    <property type="entry name" value="OS12G0587133 PROTEIN"/>
    <property type="match status" value="1"/>
</dbReference>
<dbReference type="PANTHER" id="PTHR33116">
    <property type="entry name" value="REVERSE TRANSCRIPTASE ZINC-BINDING DOMAIN-CONTAINING PROTEIN-RELATED-RELATED"/>
    <property type="match status" value="1"/>
</dbReference>
<dbReference type="InterPro" id="IPR044730">
    <property type="entry name" value="RNase_H-like_dom_plant"/>
</dbReference>
<dbReference type="SUPFAM" id="SSF53098">
    <property type="entry name" value="Ribonuclease H-like"/>
    <property type="match status" value="1"/>
</dbReference>
<evidence type="ECO:0000313" key="3">
    <source>
        <dbReference type="Proteomes" id="UP001280121"/>
    </source>
</evidence>
<name>A0AAD9WWP1_9ROSI</name>
<dbReference type="CDD" id="cd06222">
    <property type="entry name" value="RNase_H_like"/>
    <property type="match status" value="1"/>
</dbReference>
<dbReference type="Gene3D" id="3.30.420.10">
    <property type="entry name" value="Ribonuclease H-like superfamily/Ribonuclease H"/>
    <property type="match status" value="1"/>
</dbReference>
<sequence length="472" mass="52914">MDWIVSILGSSRLSVLINGSPTGYFSSSIGLRQRGPLFPLLFGVVEDFLSRLLSRMVESDQLLPISSPRVFFALTHLLHVDDVSVFCRIIVKNLKSVMLAFRIYGSISGQLVNWSKSSIIFESLISLTRISSLQSLVGIQIGRFPFSYLGVPLFWDKPRKAILMPIADKILSKFAKWKGKSLSLAGLATLIRSMITGSFVCSFMVYKWSTFLTKMVTKKIINFLWTGSCEERKLVHVAWNRCCKPYDFCGLGLKDLALLNGSLLRKLTWKLLTSNNFSFTFLHDRLPTDDLLFRSGFRLASRCSVCGASLESVDHLFLKCPLAADLWESIFEGKSADFRVALSLVCYSVYDENSLGIGCMRNCVDDLLILHWFGLYGRSSKATVIRSVVWLPPAPRWIKVNTDGVTLGWPDVGGCGGVFRTCRSFVKACFAVPLGQVFTFEAELLAASLAINYAWNLGWHRIWLESDSSYIV</sequence>
<dbReference type="GO" id="GO:0003676">
    <property type="term" value="F:nucleic acid binding"/>
    <property type="evidence" value="ECO:0007669"/>
    <property type="project" value="InterPro"/>
</dbReference>
<dbReference type="InterPro" id="IPR002156">
    <property type="entry name" value="RNaseH_domain"/>
</dbReference>
<dbReference type="Proteomes" id="UP001280121">
    <property type="component" value="Unassembled WGS sequence"/>
</dbReference>
<dbReference type="InterPro" id="IPR012337">
    <property type="entry name" value="RNaseH-like_sf"/>
</dbReference>
<organism evidence="2 3">
    <name type="scientific">Dipteronia dyeriana</name>
    <dbReference type="NCBI Taxonomy" id="168575"/>
    <lineage>
        <taxon>Eukaryota</taxon>
        <taxon>Viridiplantae</taxon>
        <taxon>Streptophyta</taxon>
        <taxon>Embryophyta</taxon>
        <taxon>Tracheophyta</taxon>
        <taxon>Spermatophyta</taxon>
        <taxon>Magnoliopsida</taxon>
        <taxon>eudicotyledons</taxon>
        <taxon>Gunneridae</taxon>
        <taxon>Pentapetalae</taxon>
        <taxon>rosids</taxon>
        <taxon>malvids</taxon>
        <taxon>Sapindales</taxon>
        <taxon>Sapindaceae</taxon>
        <taxon>Hippocastanoideae</taxon>
        <taxon>Acereae</taxon>
        <taxon>Dipteronia</taxon>
    </lineage>
</organism>
<dbReference type="PROSITE" id="PS50879">
    <property type="entry name" value="RNASE_H_1"/>
    <property type="match status" value="1"/>
</dbReference>
<feature type="domain" description="RNase H type-1" evidence="1">
    <location>
        <begin position="394"/>
        <end position="472"/>
    </location>
</feature>
<reference evidence="2" key="1">
    <citation type="journal article" date="2023" name="Plant J.">
        <title>Genome sequences and population genomics provide insights into the demographic history, inbreeding, and mutation load of two 'living fossil' tree species of Dipteronia.</title>
        <authorList>
            <person name="Feng Y."/>
            <person name="Comes H.P."/>
            <person name="Chen J."/>
            <person name="Zhu S."/>
            <person name="Lu R."/>
            <person name="Zhang X."/>
            <person name="Li P."/>
            <person name="Qiu J."/>
            <person name="Olsen K.M."/>
            <person name="Qiu Y."/>
        </authorList>
    </citation>
    <scope>NUCLEOTIDE SEQUENCE</scope>
    <source>
        <strain evidence="2">KIB01</strain>
    </source>
</reference>
<dbReference type="Pfam" id="PF13966">
    <property type="entry name" value="zf-RVT"/>
    <property type="match status" value="1"/>
</dbReference>
<accession>A0AAD9WWP1</accession>
<keyword evidence="3" id="KW-1185">Reference proteome</keyword>